<name>I5C7S2_9BACT</name>
<dbReference type="RefSeq" id="WP_009053834.1">
    <property type="nucleotide sequence ID" value="NZ_AJYA01000011.1"/>
</dbReference>
<organism evidence="1 2">
    <name type="scientific">Nitritalea halalkaliphila LW7</name>
    <dbReference type="NCBI Taxonomy" id="1189621"/>
    <lineage>
        <taxon>Bacteria</taxon>
        <taxon>Pseudomonadati</taxon>
        <taxon>Bacteroidota</taxon>
        <taxon>Cytophagia</taxon>
        <taxon>Cytophagales</taxon>
        <taxon>Cyclobacteriaceae</taxon>
        <taxon>Nitritalea</taxon>
    </lineage>
</organism>
<keyword evidence="2" id="KW-1185">Reference proteome</keyword>
<comment type="caution">
    <text evidence="1">The sequence shown here is derived from an EMBL/GenBank/DDBJ whole genome shotgun (WGS) entry which is preliminary data.</text>
</comment>
<evidence type="ECO:0000313" key="1">
    <source>
        <dbReference type="EMBL" id="EIM77874.1"/>
    </source>
</evidence>
<dbReference type="OrthoDB" id="9807410at2"/>
<proteinExistence type="predicted"/>
<protein>
    <submittedName>
        <fullName evidence="1">Two component regulator propeller</fullName>
    </submittedName>
</protein>
<dbReference type="STRING" id="1189621.A3SI_05357"/>
<reference evidence="1 2" key="1">
    <citation type="submission" date="2012-05" db="EMBL/GenBank/DDBJ databases">
        <title>Genome sequence of Nitritalea halalkaliphila LW7.</title>
        <authorList>
            <person name="Jangir P.K."/>
            <person name="Singh A."/>
            <person name="Shivaji S."/>
            <person name="Sharma R."/>
        </authorList>
    </citation>
    <scope>NUCLEOTIDE SEQUENCE [LARGE SCALE GENOMIC DNA]</scope>
    <source>
        <strain evidence="1 2">LW7</strain>
    </source>
</reference>
<dbReference type="AlphaFoldDB" id="I5C7S2"/>
<accession>I5C7S2</accession>
<evidence type="ECO:0000313" key="2">
    <source>
        <dbReference type="Proteomes" id="UP000005551"/>
    </source>
</evidence>
<gene>
    <name evidence="1" type="ORF">A3SI_05357</name>
</gene>
<dbReference type="EMBL" id="AJYA01000011">
    <property type="protein sequence ID" value="EIM77874.1"/>
    <property type="molecule type" value="Genomic_DNA"/>
</dbReference>
<sequence>MRDLPHNIHLIGLIGMLCLLLTPLRSSQAQSQLPAAGWRYHLAYLEGARLTGDAQRVFVQGPHSLLLTFPLEDRWKTFTKQDALREQRLSQSLYAPAQELLLLAYPDGRLHLLGQTRERILNALANATPRPEILSLHLAQDAPFALAGLSNGLAVIDLERTLLSDTFLNIGPGGTALPIQHASYRDATTSLLIPPAYCWAAAPKTSGISAPGLVCHPPQESVFFVPNFLTREALSP</sequence>
<dbReference type="Proteomes" id="UP000005551">
    <property type="component" value="Unassembled WGS sequence"/>
</dbReference>